<keyword evidence="2" id="KW-1185">Reference proteome</keyword>
<name>A0ABM7G702_9SPHN</name>
<proteinExistence type="predicted"/>
<dbReference type="Proteomes" id="UP001059971">
    <property type="component" value="Chromosome 1"/>
</dbReference>
<evidence type="ECO:0000313" key="1">
    <source>
        <dbReference type="EMBL" id="BBF70595.1"/>
    </source>
</evidence>
<evidence type="ECO:0000313" key="2">
    <source>
        <dbReference type="Proteomes" id="UP001059971"/>
    </source>
</evidence>
<accession>A0ABM7G702</accession>
<dbReference type="EMBL" id="AP018817">
    <property type="protein sequence ID" value="BBF70595.1"/>
    <property type="molecule type" value="Genomic_DNA"/>
</dbReference>
<organism evidence="1 2">
    <name type="scientific">Sphingomonas bisphenolicum</name>
    <dbReference type="NCBI Taxonomy" id="296544"/>
    <lineage>
        <taxon>Bacteria</taxon>
        <taxon>Pseudomonadati</taxon>
        <taxon>Pseudomonadota</taxon>
        <taxon>Alphaproteobacteria</taxon>
        <taxon>Sphingomonadales</taxon>
        <taxon>Sphingomonadaceae</taxon>
        <taxon>Sphingomonas</taxon>
    </lineage>
</organism>
<sequence>MDLTGGVEPRRVQVRFPAAEPELVGQRWARKIMTRTAQEEGGLVPRTRRVLEEMALQMTAGKMLAEAMT</sequence>
<protein>
    <submittedName>
        <fullName evidence="1">Uncharacterized protein</fullName>
    </submittedName>
</protein>
<reference evidence="1" key="1">
    <citation type="submission" date="2018-07" db="EMBL/GenBank/DDBJ databases">
        <title>Complete genome sequence of Sphingomonas bisphenolicum strain AO1, a bisphenol A degradative bacterium isolated from Japanese farm field.</title>
        <authorList>
            <person name="Murakami M."/>
            <person name="Koh M."/>
            <person name="Koba S."/>
            <person name="Matsumura Y."/>
        </authorList>
    </citation>
    <scope>NUCLEOTIDE SEQUENCE</scope>
    <source>
        <strain evidence="1">AO1</strain>
    </source>
</reference>
<gene>
    <name evidence="1" type="ORF">SBA_ch1_27950</name>
</gene>